<dbReference type="WBParaSite" id="PS1159_v2.g17652.t1">
    <property type="protein sequence ID" value="PS1159_v2.g17652.t1"/>
    <property type="gene ID" value="PS1159_v2.g17652"/>
</dbReference>
<sequence length="125" mass="13820">MMWLFKWLLLLTYFVLTTQDDDWIKEQKERHDKQWNENKSWNGWSSKTESEVEATATWIIVIAIVIPLVIIILIGVGVGLAIYCAMKNKRNGGGGAVISQPPPPPPPPPQPAGPGGFTLNANVVV</sequence>
<proteinExistence type="predicted"/>
<protein>
    <submittedName>
        <fullName evidence="2">Uncharacterized protein</fullName>
    </submittedName>
</protein>
<name>A0AC35FI05_9BILA</name>
<accession>A0AC35FI05</accession>
<organism evidence="1 2">
    <name type="scientific">Panagrolaimus sp. PS1159</name>
    <dbReference type="NCBI Taxonomy" id="55785"/>
    <lineage>
        <taxon>Eukaryota</taxon>
        <taxon>Metazoa</taxon>
        <taxon>Ecdysozoa</taxon>
        <taxon>Nematoda</taxon>
        <taxon>Chromadorea</taxon>
        <taxon>Rhabditida</taxon>
        <taxon>Tylenchina</taxon>
        <taxon>Panagrolaimomorpha</taxon>
        <taxon>Panagrolaimoidea</taxon>
        <taxon>Panagrolaimidae</taxon>
        <taxon>Panagrolaimus</taxon>
    </lineage>
</organism>
<dbReference type="Proteomes" id="UP000887580">
    <property type="component" value="Unplaced"/>
</dbReference>
<evidence type="ECO:0000313" key="1">
    <source>
        <dbReference type="Proteomes" id="UP000887580"/>
    </source>
</evidence>
<evidence type="ECO:0000313" key="2">
    <source>
        <dbReference type="WBParaSite" id="PS1159_v2.g17652.t1"/>
    </source>
</evidence>
<reference evidence="2" key="1">
    <citation type="submission" date="2022-11" db="UniProtKB">
        <authorList>
            <consortium name="WormBaseParasite"/>
        </authorList>
    </citation>
    <scope>IDENTIFICATION</scope>
</reference>